<dbReference type="OrthoDB" id="10248838at2759"/>
<dbReference type="GO" id="GO:0008270">
    <property type="term" value="F:zinc ion binding"/>
    <property type="evidence" value="ECO:0007669"/>
    <property type="project" value="TreeGrafter"/>
</dbReference>
<evidence type="ECO:0000256" key="1">
    <source>
        <dbReference type="ARBA" id="ARBA00007818"/>
    </source>
</evidence>
<sequence>MIGLELKAELEGVTNLHFRDSQTEYYQFKFRVECEGCHEENPKPVDFNAHEKVEAEHTRGEFSFVMKCKMCKRTGTILVHSVSKNGYSSEDAKSVNMATFDVRGLRLIEFVPDGLFKCESAHSAAKFDEVELIDGEWYDYDESASSEVSIQNVEWSLVKLKH</sequence>
<proteinExistence type="inferred from homology"/>
<keyword evidence="3" id="KW-0862">Zinc</keyword>
<organism evidence="4 5">
    <name type="scientific">Wickerhamiella sorbophila</name>
    <dbReference type="NCBI Taxonomy" id="45607"/>
    <lineage>
        <taxon>Eukaryota</taxon>
        <taxon>Fungi</taxon>
        <taxon>Dikarya</taxon>
        <taxon>Ascomycota</taxon>
        <taxon>Saccharomycotina</taxon>
        <taxon>Dipodascomycetes</taxon>
        <taxon>Dipodascales</taxon>
        <taxon>Trichomonascaceae</taxon>
        <taxon>Wickerhamiella</taxon>
    </lineage>
</organism>
<protein>
    <submittedName>
        <fullName evidence="4">Uncharacterized protein</fullName>
    </submittedName>
</protein>
<dbReference type="AlphaFoldDB" id="A0A2T0FCQ8"/>
<dbReference type="InterPro" id="IPR008584">
    <property type="entry name" value="CXXC_Zn-binding_euk"/>
</dbReference>
<evidence type="ECO:0000313" key="5">
    <source>
        <dbReference type="Proteomes" id="UP000238350"/>
    </source>
</evidence>
<dbReference type="Proteomes" id="UP000238350">
    <property type="component" value="Unassembled WGS sequence"/>
</dbReference>
<evidence type="ECO:0000256" key="3">
    <source>
        <dbReference type="ARBA" id="ARBA00022833"/>
    </source>
</evidence>
<name>A0A2T0FCQ8_9ASCO</name>
<gene>
    <name evidence="4" type="ORF">B9G98_00408</name>
</gene>
<accession>A0A2T0FCQ8</accession>
<evidence type="ECO:0000256" key="2">
    <source>
        <dbReference type="ARBA" id="ARBA00022723"/>
    </source>
</evidence>
<dbReference type="GeneID" id="36514157"/>
<dbReference type="STRING" id="45607.A0A2T0FCQ8"/>
<comment type="similarity">
    <text evidence="1">Belongs to the UPF0587 family.</text>
</comment>
<keyword evidence="2" id="KW-0479">Metal-binding</keyword>
<dbReference type="SUPFAM" id="SSF141678">
    <property type="entry name" value="MAL13P1.257-like"/>
    <property type="match status" value="1"/>
</dbReference>
<dbReference type="RefSeq" id="XP_024662734.1">
    <property type="nucleotide sequence ID" value="XM_024806966.1"/>
</dbReference>
<comment type="caution">
    <text evidence="4">The sequence shown here is derived from an EMBL/GenBank/DDBJ whole genome shotgun (WGS) entry which is preliminary data.</text>
</comment>
<keyword evidence="5" id="KW-1185">Reference proteome</keyword>
<dbReference type="EMBL" id="NDIQ01000001">
    <property type="protein sequence ID" value="PRT52788.1"/>
    <property type="molecule type" value="Genomic_DNA"/>
</dbReference>
<dbReference type="PANTHER" id="PTHR12857:SF0">
    <property type="entry name" value="CXXC MOTIF CONTAINING ZINC BINDING PROTEIN"/>
    <property type="match status" value="1"/>
</dbReference>
<evidence type="ECO:0000313" key="4">
    <source>
        <dbReference type="EMBL" id="PRT52788.1"/>
    </source>
</evidence>
<dbReference type="Pfam" id="PF05907">
    <property type="entry name" value="CXXC_Zn-b_euk"/>
    <property type="match status" value="1"/>
</dbReference>
<dbReference type="PANTHER" id="PTHR12857">
    <property type="entry name" value="CXXC MOTIF CONTAINING ZINC BINDING PROTEIN"/>
    <property type="match status" value="1"/>
</dbReference>
<reference evidence="4 5" key="1">
    <citation type="submission" date="2017-04" db="EMBL/GenBank/DDBJ databases">
        <title>Genome sequencing of [Candida] sorbophila.</title>
        <authorList>
            <person name="Ahn J.O."/>
        </authorList>
    </citation>
    <scope>NUCLEOTIDE SEQUENCE [LARGE SCALE GENOMIC DNA]</scope>
    <source>
        <strain evidence="4 5">DS02</strain>
    </source>
</reference>